<dbReference type="AlphaFoldDB" id="A0A2A2L562"/>
<evidence type="ECO:0000256" key="2">
    <source>
        <dbReference type="SAM" id="SignalP"/>
    </source>
</evidence>
<keyword evidence="4" id="KW-1185">Reference proteome</keyword>
<evidence type="ECO:0000256" key="1">
    <source>
        <dbReference type="SAM" id="MobiDB-lite"/>
    </source>
</evidence>
<dbReference type="PANTHER" id="PTHR21523:SF38">
    <property type="entry name" value="MLT-TEN (MLT-10) RELATED"/>
    <property type="match status" value="1"/>
</dbReference>
<reference evidence="3 4" key="1">
    <citation type="journal article" date="2017" name="Curr. Biol.">
        <title>Genome architecture and evolution of a unichromosomal asexual nematode.</title>
        <authorList>
            <person name="Fradin H."/>
            <person name="Zegar C."/>
            <person name="Gutwein M."/>
            <person name="Lucas J."/>
            <person name="Kovtun M."/>
            <person name="Corcoran D."/>
            <person name="Baugh L.R."/>
            <person name="Kiontke K."/>
            <person name="Gunsalus K."/>
            <person name="Fitch D.H."/>
            <person name="Piano F."/>
        </authorList>
    </citation>
    <scope>NUCLEOTIDE SEQUENCE [LARGE SCALE GENOMIC DNA]</scope>
    <source>
        <strain evidence="3">PF1309</strain>
    </source>
</reference>
<dbReference type="STRING" id="2018661.A0A2A2L562"/>
<dbReference type="EMBL" id="LIAE01007190">
    <property type="protein sequence ID" value="PAV81268.1"/>
    <property type="molecule type" value="Genomic_DNA"/>
</dbReference>
<keyword evidence="2" id="KW-0732">Signal</keyword>
<name>A0A2A2L562_9BILA</name>
<dbReference type="OrthoDB" id="5870064at2759"/>
<feature type="chain" id="PRO_5012064667" evidence="2">
    <location>
        <begin position="18"/>
        <end position="676"/>
    </location>
</feature>
<dbReference type="Proteomes" id="UP000218231">
    <property type="component" value="Unassembled WGS sequence"/>
</dbReference>
<accession>A0A2A2L562</accession>
<feature type="signal peptide" evidence="2">
    <location>
        <begin position="1"/>
        <end position="17"/>
    </location>
</feature>
<protein>
    <submittedName>
        <fullName evidence="3">Uncharacterized protein</fullName>
    </submittedName>
</protein>
<comment type="caution">
    <text evidence="3">The sequence shown here is derived from an EMBL/GenBank/DDBJ whole genome shotgun (WGS) entry which is preliminary data.</text>
</comment>
<feature type="compositionally biased region" description="Basic and acidic residues" evidence="1">
    <location>
        <begin position="499"/>
        <end position="526"/>
    </location>
</feature>
<sequence>MGWHYLLFNFMLILAFGECSMSDKPKYQTYPKSSFYELNKQKLGQLWQMAVARGMIKATARHFFTGVSQMEQKVFEQCEKDAKSVVQLAKCAVQVFDQRDFNFEEEKKRGKDEEEGKKSYGIRINIRKIPLKRKRIEIIRRGGNPIRAQIRRRWPRGADFMEEAYKMFLEEERRKKKVELERERRKQLHGALTEIADEGEVAEGQSWENNLFGIPRRLGMERQKRDVKETVLKYLQGIRDESADLINVSRLRRIRDYFERTRKCNGYFKLMNEENQRLFSELGLPIESRTPHLEDKFAELDQIIALINSFTNSSASFKLLSPRILSLFPDSTSSSTGRFLSPTLLSFQNEGFFSLPSILQIATSNHRYRQLLLEAVMDISGAGSVMEKLMEKIDPKIQQMEDQQYPWVQKMSRMDRDWLKARETFDDEQESLFQNGQLVFLNETQLEHIYGQIDEGMKNITKLGKEERIKRIENDIRELAKTGDAKWPTWEGMWRKKRQTEPEPGHETGVEGHEEHEEHGVPEHEEINGVKFVTLKPYAFANLINQGTAVEAVTLSPHAFILELFRPEALQLTEILTPRFLEPRVLSPESLLINVLSPAFISPNVLSAESLGVLVLSPNILSPRVASEEKLLIESKESQKSVVRTEHIWANFKLRGHKKYGLVFGTESFYQVYSSI</sequence>
<proteinExistence type="predicted"/>
<evidence type="ECO:0000313" key="3">
    <source>
        <dbReference type="EMBL" id="PAV81268.1"/>
    </source>
</evidence>
<dbReference type="PANTHER" id="PTHR21523">
    <property type="match status" value="1"/>
</dbReference>
<evidence type="ECO:0000313" key="4">
    <source>
        <dbReference type="Proteomes" id="UP000218231"/>
    </source>
</evidence>
<feature type="region of interest" description="Disordered" evidence="1">
    <location>
        <begin position="496"/>
        <end position="526"/>
    </location>
</feature>
<organism evidence="3 4">
    <name type="scientific">Diploscapter pachys</name>
    <dbReference type="NCBI Taxonomy" id="2018661"/>
    <lineage>
        <taxon>Eukaryota</taxon>
        <taxon>Metazoa</taxon>
        <taxon>Ecdysozoa</taxon>
        <taxon>Nematoda</taxon>
        <taxon>Chromadorea</taxon>
        <taxon>Rhabditida</taxon>
        <taxon>Rhabditina</taxon>
        <taxon>Rhabditomorpha</taxon>
        <taxon>Rhabditoidea</taxon>
        <taxon>Rhabditidae</taxon>
        <taxon>Diploscapter</taxon>
    </lineage>
</organism>
<gene>
    <name evidence="3" type="ORF">WR25_08474</name>
</gene>